<dbReference type="Gene3D" id="1.20.58.760">
    <property type="entry name" value="Peptidase M41"/>
    <property type="match status" value="1"/>
</dbReference>
<dbReference type="PANTHER" id="PTHR23076:SF97">
    <property type="entry name" value="ATP-DEPENDENT ZINC METALLOPROTEASE YME1L1"/>
    <property type="match status" value="1"/>
</dbReference>
<dbReference type="GO" id="GO:0008270">
    <property type="term" value="F:zinc ion binding"/>
    <property type="evidence" value="ECO:0007669"/>
    <property type="project" value="UniProtKB-UniRule"/>
</dbReference>
<dbReference type="EMBL" id="CP003539">
    <property type="protein sequence ID" value="AFX98710.1"/>
    <property type="molecule type" value="Genomic_DNA"/>
</dbReference>
<dbReference type="Gene3D" id="3.30.720.210">
    <property type="match status" value="1"/>
</dbReference>
<dbReference type="InterPro" id="IPR041569">
    <property type="entry name" value="AAA_lid_3"/>
</dbReference>
<dbReference type="STRING" id="1193729.A1OE_517"/>
<protein>
    <recommendedName>
        <fullName evidence="15">ATP-dependent zinc metalloprotease FtsH</fullName>
        <ecNumber evidence="15">3.4.24.-</ecNumber>
    </recommendedName>
</protein>
<dbReference type="OrthoDB" id="9809379at2"/>
<comment type="similarity">
    <text evidence="14 15">In the central section; belongs to the AAA ATPase family.</text>
</comment>
<organism evidence="19 20">
    <name type="scientific">Candidatus Endolissoclinum faulkneri L2</name>
    <dbReference type="NCBI Taxonomy" id="1193729"/>
    <lineage>
        <taxon>Bacteria</taxon>
        <taxon>Pseudomonadati</taxon>
        <taxon>Pseudomonadota</taxon>
        <taxon>Alphaproteobacteria</taxon>
        <taxon>Rhodospirillales</taxon>
        <taxon>Rhodospirillaceae</taxon>
        <taxon>Candidatus Endolissoclinum</taxon>
    </lineage>
</organism>
<dbReference type="RefSeq" id="WP_015088208.1">
    <property type="nucleotide sequence ID" value="NC_019566.1"/>
</dbReference>
<evidence type="ECO:0000256" key="12">
    <source>
        <dbReference type="ARBA" id="ARBA00023049"/>
    </source>
</evidence>
<feature type="transmembrane region" description="Helical" evidence="15">
    <location>
        <begin position="103"/>
        <end position="124"/>
    </location>
</feature>
<dbReference type="InterPro" id="IPR003593">
    <property type="entry name" value="AAA+_ATPase"/>
</dbReference>
<dbReference type="GO" id="GO:0004222">
    <property type="term" value="F:metalloendopeptidase activity"/>
    <property type="evidence" value="ECO:0007669"/>
    <property type="project" value="InterPro"/>
</dbReference>
<feature type="binding site" evidence="15">
    <location>
        <position position="422"/>
    </location>
    <ligand>
        <name>Zn(2+)</name>
        <dbReference type="ChEBI" id="CHEBI:29105"/>
        <note>catalytic</note>
    </ligand>
</feature>
<dbReference type="eggNOG" id="COG0465">
    <property type="taxonomic scope" value="Bacteria"/>
</dbReference>
<dbReference type="EC" id="3.4.24.-" evidence="15"/>
<dbReference type="NCBIfam" id="TIGR01241">
    <property type="entry name" value="FtsH_fam"/>
    <property type="match status" value="1"/>
</dbReference>
<evidence type="ECO:0000313" key="19">
    <source>
        <dbReference type="EMBL" id="AFX98710.1"/>
    </source>
</evidence>
<keyword evidence="4 15" id="KW-0645">Protease</keyword>
<evidence type="ECO:0000256" key="10">
    <source>
        <dbReference type="ARBA" id="ARBA00022840"/>
    </source>
</evidence>
<dbReference type="FunFam" id="1.20.58.760:FF:000001">
    <property type="entry name" value="ATP-dependent zinc metalloprotease FtsH"/>
    <property type="match status" value="1"/>
</dbReference>
<feature type="compositionally biased region" description="Basic and acidic residues" evidence="17">
    <location>
        <begin position="606"/>
        <end position="619"/>
    </location>
</feature>
<feature type="active site" evidence="15">
    <location>
        <position position="419"/>
    </location>
</feature>
<dbReference type="GO" id="GO:0004176">
    <property type="term" value="F:ATP-dependent peptidase activity"/>
    <property type="evidence" value="ECO:0007669"/>
    <property type="project" value="InterPro"/>
</dbReference>
<feature type="binding site" evidence="15">
    <location>
        <position position="496"/>
    </location>
    <ligand>
        <name>Zn(2+)</name>
        <dbReference type="ChEBI" id="CHEBI:29105"/>
        <note>catalytic</note>
    </ligand>
</feature>
<keyword evidence="5 15" id="KW-0812">Transmembrane</keyword>
<feature type="binding site" evidence="15">
    <location>
        <position position="418"/>
    </location>
    <ligand>
        <name>Zn(2+)</name>
        <dbReference type="ChEBI" id="CHEBI:29105"/>
        <note>catalytic</note>
    </ligand>
</feature>
<evidence type="ECO:0000256" key="9">
    <source>
        <dbReference type="ARBA" id="ARBA00022833"/>
    </source>
</evidence>
<evidence type="ECO:0000256" key="7">
    <source>
        <dbReference type="ARBA" id="ARBA00022741"/>
    </source>
</evidence>
<dbReference type="HAMAP" id="MF_01458">
    <property type="entry name" value="FtsH"/>
    <property type="match status" value="1"/>
</dbReference>
<feature type="domain" description="AAA+ ATPase" evidence="18">
    <location>
        <begin position="188"/>
        <end position="327"/>
    </location>
</feature>
<evidence type="ECO:0000256" key="3">
    <source>
        <dbReference type="ARBA" id="ARBA00022475"/>
    </source>
</evidence>
<comment type="similarity">
    <text evidence="16">Belongs to the AAA ATPase family.</text>
</comment>
<accession>K7YGI1</accession>
<dbReference type="CDD" id="cd19501">
    <property type="entry name" value="RecA-like_FtsH"/>
    <property type="match status" value="1"/>
</dbReference>
<evidence type="ECO:0000313" key="20">
    <source>
        <dbReference type="Proteomes" id="UP000010077"/>
    </source>
</evidence>
<feature type="region of interest" description="Disordered" evidence="17">
    <location>
        <begin position="604"/>
        <end position="656"/>
    </location>
</feature>
<evidence type="ECO:0000256" key="15">
    <source>
        <dbReference type="HAMAP-Rule" id="MF_01458"/>
    </source>
</evidence>
<dbReference type="InterPro" id="IPR003959">
    <property type="entry name" value="ATPase_AAA_core"/>
</dbReference>
<name>K7YGI1_9PROT</name>
<feature type="compositionally biased region" description="Low complexity" evidence="17">
    <location>
        <begin position="626"/>
        <end position="639"/>
    </location>
</feature>
<evidence type="ECO:0000256" key="5">
    <source>
        <dbReference type="ARBA" id="ARBA00022692"/>
    </source>
</evidence>
<dbReference type="PROSITE" id="PS00674">
    <property type="entry name" value="AAA"/>
    <property type="match status" value="1"/>
</dbReference>
<dbReference type="GO" id="GO:0016887">
    <property type="term" value="F:ATP hydrolysis activity"/>
    <property type="evidence" value="ECO:0007669"/>
    <property type="project" value="UniProtKB-UniRule"/>
</dbReference>
<dbReference type="InterPro" id="IPR003960">
    <property type="entry name" value="ATPase_AAA_CS"/>
</dbReference>
<dbReference type="FunFam" id="3.40.50.300:FF:000001">
    <property type="entry name" value="ATP-dependent zinc metalloprotease FtsH"/>
    <property type="match status" value="1"/>
</dbReference>
<keyword evidence="7 15" id="KW-0547">Nucleotide-binding</keyword>
<dbReference type="GO" id="GO:0005524">
    <property type="term" value="F:ATP binding"/>
    <property type="evidence" value="ECO:0007669"/>
    <property type="project" value="UniProtKB-UniRule"/>
</dbReference>
<dbReference type="InterPro" id="IPR000642">
    <property type="entry name" value="Peptidase_M41"/>
</dbReference>
<keyword evidence="6 15" id="KW-0479">Metal-binding</keyword>
<keyword evidence="13 15" id="KW-0472">Membrane</keyword>
<dbReference type="Pfam" id="PF00004">
    <property type="entry name" value="AAA"/>
    <property type="match status" value="1"/>
</dbReference>
<dbReference type="SUPFAM" id="SSF140990">
    <property type="entry name" value="FtsH protease domain-like"/>
    <property type="match status" value="1"/>
</dbReference>
<evidence type="ECO:0000256" key="16">
    <source>
        <dbReference type="RuleBase" id="RU003651"/>
    </source>
</evidence>
<dbReference type="SUPFAM" id="SSF52540">
    <property type="entry name" value="P-loop containing nucleoside triphosphate hydrolases"/>
    <property type="match status" value="1"/>
</dbReference>
<comment type="similarity">
    <text evidence="2 15">In the C-terminal section; belongs to the peptidase M41 family.</text>
</comment>
<dbReference type="PANTHER" id="PTHR23076">
    <property type="entry name" value="METALLOPROTEASE M41 FTSH"/>
    <property type="match status" value="1"/>
</dbReference>
<dbReference type="GO" id="GO:0005886">
    <property type="term" value="C:plasma membrane"/>
    <property type="evidence" value="ECO:0007669"/>
    <property type="project" value="UniProtKB-SubCell"/>
</dbReference>
<dbReference type="GO" id="GO:0006508">
    <property type="term" value="P:proteolysis"/>
    <property type="evidence" value="ECO:0007669"/>
    <property type="project" value="UniProtKB-KW"/>
</dbReference>
<keyword evidence="9 15" id="KW-0862">Zinc</keyword>
<dbReference type="SMART" id="SM00382">
    <property type="entry name" value="AAA"/>
    <property type="match status" value="1"/>
</dbReference>
<dbReference type="Pfam" id="PF17862">
    <property type="entry name" value="AAA_lid_3"/>
    <property type="match status" value="1"/>
</dbReference>
<dbReference type="Gene3D" id="3.40.50.300">
    <property type="entry name" value="P-loop containing nucleotide triphosphate hydrolases"/>
    <property type="match status" value="1"/>
</dbReference>
<evidence type="ECO:0000256" key="14">
    <source>
        <dbReference type="ARBA" id="ARBA00061570"/>
    </source>
</evidence>
<evidence type="ECO:0000256" key="6">
    <source>
        <dbReference type="ARBA" id="ARBA00022723"/>
    </source>
</evidence>
<dbReference type="InterPro" id="IPR011546">
    <property type="entry name" value="Pept_M41_FtsH_extracell"/>
</dbReference>
<dbReference type="KEGG" id="thal:A1OE_517"/>
<comment type="subcellular location">
    <subcellularLocation>
        <location evidence="15">Cell membrane</location>
        <topology evidence="15">Multi-pass membrane protein</topology>
        <orientation evidence="15">Cytoplasmic side</orientation>
    </subcellularLocation>
    <subcellularLocation>
        <location evidence="1">Membrane</location>
    </subcellularLocation>
</comment>
<evidence type="ECO:0000256" key="4">
    <source>
        <dbReference type="ARBA" id="ARBA00022670"/>
    </source>
</evidence>
<comment type="subunit">
    <text evidence="15">Homohexamer.</text>
</comment>
<dbReference type="GO" id="GO:0030163">
    <property type="term" value="P:protein catabolic process"/>
    <property type="evidence" value="ECO:0007669"/>
    <property type="project" value="UniProtKB-UniRule"/>
</dbReference>
<dbReference type="PATRIC" id="fig|1193729.4.peg.277"/>
<comment type="function">
    <text evidence="15">Acts as a processive, ATP-dependent zinc metallopeptidase for both cytoplasmic and membrane proteins. Plays a role in the quality control of integral membrane proteins.</text>
</comment>
<evidence type="ECO:0000256" key="8">
    <source>
        <dbReference type="ARBA" id="ARBA00022801"/>
    </source>
</evidence>
<keyword evidence="8 15" id="KW-0378">Hydrolase</keyword>
<evidence type="ECO:0000256" key="1">
    <source>
        <dbReference type="ARBA" id="ARBA00004370"/>
    </source>
</evidence>
<comment type="cofactor">
    <cofactor evidence="15">
        <name>Zn(2+)</name>
        <dbReference type="ChEBI" id="CHEBI:29105"/>
    </cofactor>
    <text evidence="15">Binds 1 zinc ion per subunit.</text>
</comment>
<evidence type="ECO:0000256" key="17">
    <source>
        <dbReference type="SAM" id="MobiDB-lite"/>
    </source>
</evidence>
<dbReference type="Pfam" id="PF06480">
    <property type="entry name" value="FtsH_ext"/>
    <property type="match status" value="1"/>
</dbReference>
<dbReference type="InterPro" id="IPR027417">
    <property type="entry name" value="P-loop_NTPase"/>
</dbReference>
<dbReference type="Gene3D" id="1.10.8.60">
    <property type="match status" value="1"/>
</dbReference>
<evidence type="ECO:0000256" key="11">
    <source>
        <dbReference type="ARBA" id="ARBA00022989"/>
    </source>
</evidence>
<keyword evidence="10 15" id="KW-0067">ATP-binding</keyword>
<keyword evidence="20" id="KW-1185">Reference proteome</keyword>
<keyword evidence="12 15" id="KW-0482">Metalloprotease</keyword>
<dbReference type="InterPro" id="IPR005936">
    <property type="entry name" value="FtsH"/>
</dbReference>
<dbReference type="Pfam" id="PF01434">
    <property type="entry name" value="Peptidase_M41"/>
    <property type="match status" value="1"/>
</dbReference>
<dbReference type="HOGENOM" id="CLU_000688_16_2_5"/>
<keyword evidence="11 15" id="KW-1133">Transmembrane helix</keyword>
<proteinExistence type="inferred from homology"/>
<dbReference type="FunFam" id="1.10.8.60:FF:000001">
    <property type="entry name" value="ATP-dependent zinc metalloprotease FtsH"/>
    <property type="match status" value="1"/>
</dbReference>
<evidence type="ECO:0000259" key="18">
    <source>
        <dbReference type="SMART" id="SM00382"/>
    </source>
</evidence>
<gene>
    <name evidence="19" type="primary">hflB</name>
    <name evidence="15" type="synonym">ftsH</name>
    <name evidence="19" type="ORF">A1OE_517</name>
</gene>
<dbReference type="AlphaFoldDB" id="K7YGI1"/>
<dbReference type="InterPro" id="IPR037219">
    <property type="entry name" value="Peptidase_M41-like"/>
</dbReference>
<evidence type="ECO:0000256" key="13">
    <source>
        <dbReference type="ARBA" id="ARBA00023136"/>
    </source>
</evidence>
<feature type="transmembrane region" description="Helical" evidence="15">
    <location>
        <begin position="7"/>
        <end position="25"/>
    </location>
</feature>
<sequence>MNNFGKNVALWVIIGVLCIALFNLFQGSSSHTGQRNLAYSEFLSEVESGRISQVTIQGQEISGQFVDGNTFSTYAPQDVNLVAQLTKSGVRISAEPLDDGTSGLFQILLSWFPMLLFIAVWIFFMRQMQGGGGKAMGFGRSRARLLAERTGRVTFDDVAGVDEAKSELEEIVEFLKDQQRFRRLGGKIPKGCLLVGPPGTGKTLLARAIAGEANVPFFTISGSDFVEMFVGVGASRVRDMFEQGKKNAPCIIFIDEIDAVGRHRGAGMGGGNDEREQTLNQLLVEMDGFESNDGVILIAATNRPDVLDPALLRPGRFDRQIVVLNPDILGREKILKVHMRKVPIASDVDAHTIGRGTPGFSGADLANLVNEAALLAARKGKRVVGVTEFEEAKDKVMMGSERRSMVMTNDEKKLTAYHEAGHAIVALHCPNSDPIHKATIIPRGRALGMVVRLPEGDRISLSRAKLEADLCVACGGRIAEYMIFGSEQITTGSSSDIRMVSEMSRRMIREWGMSDKLGFLAYSADQSEMFLGHLVNQQTNVSEATANVIDEEIRRITDSAYDYAARILENNIDDLHALAKGLLEYESLSGNEIRALLINGSIDRSCGSDENSKKPSASDRRRRRASVPPGGSTGVPPATNSNNAGGIRPNPQPGDC</sequence>
<keyword evidence="3 15" id="KW-1003">Cell membrane</keyword>
<feature type="binding site" evidence="15">
    <location>
        <begin position="196"/>
        <end position="203"/>
    </location>
    <ligand>
        <name>ATP</name>
        <dbReference type="ChEBI" id="CHEBI:30616"/>
    </ligand>
</feature>
<evidence type="ECO:0000256" key="2">
    <source>
        <dbReference type="ARBA" id="ARBA00010044"/>
    </source>
</evidence>
<dbReference type="Proteomes" id="UP000010077">
    <property type="component" value="Chromosome"/>
</dbReference>
<reference evidence="19 20" key="1">
    <citation type="journal article" date="2012" name="Proc. Natl. Acad. Sci. U.S.A.">
        <title>Genome streamlining and chemical defense in a coral reef symbiosis.</title>
        <authorList>
            <person name="Kwan J.C."/>
            <person name="Donia M.S."/>
            <person name="Han A.W."/>
            <person name="Hirose E."/>
            <person name="Haygood M.G."/>
            <person name="Schmidt E.W."/>
        </authorList>
    </citation>
    <scope>NUCLEOTIDE SEQUENCE [LARGE SCALE GENOMIC DNA]</scope>
    <source>
        <strain evidence="19 20">L2</strain>
    </source>
</reference>